<dbReference type="HOGENOM" id="CLU_1720987_0_0_0"/>
<dbReference type="RefSeq" id="WP_013629313.1">
    <property type="nucleotide sequence ID" value="NC_015174.1"/>
</dbReference>
<feature type="chain" id="PRO_5003260357" description="Lipoprotein" evidence="1">
    <location>
        <begin position="30"/>
        <end position="152"/>
    </location>
</feature>
<gene>
    <name evidence="2" type="ordered locus">Plabr_2995</name>
</gene>
<dbReference type="PROSITE" id="PS51257">
    <property type="entry name" value="PROKAR_LIPOPROTEIN"/>
    <property type="match status" value="1"/>
</dbReference>
<organism evidence="2 3">
    <name type="scientific">Rubinisphaera brasiliensis (strain ATCC 49424 / DSM 5305 / JCM 21570 / IAM 15109 / NBRC 103401 / IFAM 1448)</name>
    <name type="common">Planctomyces brasiliensis</name>
    <dbReference type="NCBI Taxonomy" id="756272"/>
    <lineage>
        <taxon>Bacteria</taxon>
        <taxon>Pseudomonadati</taxon>
        <taxon>Planctomycetota</taxon>
        <taxon>Planctomycetia</taxon>
        <taxon>Planctomycetales</taxon>
        <taxon>Planctomycetaceae</taxon>
        <taxon>Rubinisphaera</taxon>
    </lineage>
</organism>
<feature type="signal peptide" evidence="1">
    <location>
        <begin position="1"/>
        <end position="29"/>
    </location>
</feature>
<evidence type="ECO:0000313" key="2">
    <source>
        <dbReference type="EMBL" id="ADY60592.1"/>
    </source>
</evidence>
<accession>F0SH51</accession>
<dbReference type="AlphaFoldDB" id="F0SH51"/>
<name>F0SH51_RUBBR</name>
<keyword evidence="1" id="KW-0732">Signal</keyword>
<dbReference type="OrthoDB" id="281289at2"/>
<dbReference type="EMBL" id="CP002546">
    <property type="protein sequence ID" value="ADY60592.1"/>
    <property type="molecule type" value="Genomic_DNA"/>
</dbReference>
<dbReference type="KEGG" id="pbs:Plabr_2995"/>
<proteinExistence type="predicted"/>
<keyword evidence="3" id="KW-1185">Reference proteome</keyword>
<sequence length="152" mass="16152">MFTDMNKAPRCTLLRFNKVIFLLAMALLAGCSSEGEVPTYAVAGSVSLDGQPVSKARLAFMPDRANGNQGPQSFSFAHDGVFAVAETQGLVEGAYLVDVTVMNEKGVPMGMASLPVSVAPDDSNYLYLELLSDDLEVVPDEEDEEGQAQGEG</sequence>
<evidence type="ECO:0000256" key="1">
    <source>
        <dbReference type="SAM" id="SignalP"/>
    </source>
</evidence>
<evidence type="ECO:0000313" key="3">
    <source>
        <dbReference type="Proteomes" id="UP000006860"/>
    </source>
</evidence>
<dbReference type="Proteomes" id="UP000006860">
    <property type="component" value="Chromosome"/>
</dbReference>
<protein>
    <recommendedName>
        <fullName evidence="4">Lipoprotein</fullName>
    </recommendedName>
</protein>
<reference evidence="3" key="1">
    <citation type="submission" date="2011-02" db="EMBL/GenBank/DDBJ databases">
        <title>The complete genome of Planctomyces brasiliensis DSM 5305.</title>
        <authorList>
            <person name="Lucas S."/>
            <person name="Copeland A."/>
            <person name="Lapidus A."/>
            <person name="Bruce D."/>
            <person name="Goodwin L."/>
            <person name="Pitluck S."/>
            <person name="Kyrpides N."/>
            <person name="Mavromatis K."/>
            <person name="Pagani I."/>
            <person name="Ivanova N."/>
            <person name="Ovchinnikova G."/>
            <person name="Lu M."/>
            <person name="Detter J.C."/>
            <person name="Han C."/>
            <person name="Land M."/>
            <person name="Hauser L."/>
            <person name="Markowitz V."/>
            <person name="Cheng J.-F."/>
            <person name="Hugenholtz P."/>
            <person name="Woyke T."/>
            <person name="Wu D."/>
            <person name="Tindall B."/>
            <person name="Pomrenke H.G."/>
            <person name="Brambilla E."/>
            <person name="Klenk H.-P."/>
            <person name="Eisen J.A."/>
        </authorList>
    </citation>
    <scope>NUCLEOTIDE SEQUENCE [LARGE SCALE GENOMIC DNA]</scope>
    <source>
        <strain evidence="3">ATCC 49424 / DSM 5305 / JCM 21570 / NBRC 103401 / IFAM 1448</strain>
    </source>
</reference>
<dbReference type="STRING" id="756272.Plabr_2995"/>
<evidence type="ECO:0008006" key="4">
    <source>
        <dbReference type="Google" id="ProtNLM"/>
    </source>
</evidence>